<dbReference type="Proteomes" id="UP000247476">
    <property type="component" value="Unassembled WGS sequence"/>
</dbReference>
<evidence type="ECO:0000259" key="3">
    <source>
        <dbReference type="PROSITE" id="PS01124"/>
    </source>
</evidence>
<keyword evidence="5" id="KW-1185">Reference proteome</keyword>
<dbReference type="GO" id="GO:0043565">
    <property type="term" value="F:sequence-specific DNA binding"/>
    <property type="evidence" value="ECO:0007669"/>
    <property type="project" value="InterPro"/>
</dbReference>
<sequence>MHRRLIGMKNNERTTSDPAAGLGELAALIERHAPTDGSHETAVPALRFIRATDTYGTVHSVYTPSLCIIAQGAKTASLADERYRYDPASYLVTSVHLPIAGRVVRASPEEPYLGLHLGFGTDDILDLAEEFDPASYGGTEVERGIGIDTLTPELLDAVVRLVRLLDSPQDVPVLAPLVIRETLYRVMQGKLRRMMLTFAAAGSHSHRIAGAIRLIRRDFDKPLRIERLAKEVHMSASALHKHFKKATAMSPLQYQKAIRLQEARRLLLAESLEAADAAFRVGYESPTQFSREYARMFGLPPISDVQSVRGALLASERR</sequence>
<dbReference type="Pfam" id="PF06719">
    <property type="entry name" value="AraC_N"/>
    <property type="match status" value="1"/>
</dbReference>
<dbReference type="Gene3D" id="1.10.10.60">
    <property type="entry name" value="Homeodomain-like"/>
    <property type="match status" value="2"/>
</dbReference>
<evidence type="ECO:0000256" key="2">
    <source>
        <dbReference type="ARBA" id="ARBA00023163"/>
    </source>
</evidence>
<dbReference type="InterPro" id="IPR009594">
    <property type="entry name" value="Tscrpt_reg_HTH_AraC_N"/>
</dbReference>
<name>A0A2V5KQ88_9BACL</name>
<dbReference type="SMART" id="SM00342">
    <property type="entry name" value="HTH_ARAC"/>
    <property type="match status" value="1"/>
</dbReference>
<gene>
    <name evidence="4" type="ORF">DLM86_27285</name>
</gene>
<dbReference type="Pfam" id="PF12833">
    <property type="entry name" value="HTH_18"/>
    <property type="match status" value="1"/>
</dbReference>
<evidence type="ECO:0000313" key="4">
    <source>
        <dbReference type="EMBL" id="PYI50776.1"/>
    </source>
</evidence>
<evidence type="ECO:0000256" key="1">
    <source>
        <dbReference type="ARBA" id="ARBA00023015"/>
    </source>
</evidence>
<comment type="caution">
    <text evidence="4">The sequence shown here is derived from an EMBL/GenBank/DDBJ whole genome shotgun (WGS) entry which is preliminary data.</text>
</comment>
<proteinExistence type="predicted"/>
<dbReference type="InterPro" id="IPR018060">
    <property type="entry name" value="HTH_AraC"/>
</dbReference>
<reference evidence="4 5" key="1">
    <citation type="submission" date="2018-05" db="EMBL/GenBank/DDBJ databases">
        <title>Paenibacillus flagellatus sp. nov., isolated from selenium mineral soil.</title>
        <authorList>
            <person name="Dai X."/>
        </authorList>
    </citation>
    <scope>NUCLEOTIDE SEQUENCE [LARGE SCALE GENOMIC DNA]</scope>
    <source>
        <strain evidence="4 5">DXL2</strain>
    </source>
</reference>
<dbReference type="PANTHER" id="PTHR43436">
    <property type="entry name" value="ARAC-FAMILY TRANSCRIPTIONAL REGULATOR"/>
    <property type="match status" value="1"/>
</dbReference>
<dbReference type="EMBL" id="QJVJ01000016">
    <property type="protein sequence ID" value="PYI50776.1"/>
    <property type="molecule type" value="Genomic_DNA"/>
</dbReference>
<evidence type="ECO:0000313" key="5">
    <source>
        <dbReference type="Proteomes" id="UP000247476"/>
    </source>
</evidence>
<dbReference type="SUPFAM" id="SSF46689">
    <property type="entry name" value="Homeodomain-like"/>
    <property type="match status" value="2"/>
</dbReference>
<dbReference type="PANTHER" id="PTHR43436:SF1">
    <property type="entry name" value="TRANSCRIPTIONAL REGULATORY PROTEIN"/>
    <property type="match status" value="1"/>
</dbReference>
<protein>
    <submittedName>
        <fullName evidence="4">AraC family transcriptional regulator</fullName>
    </submittedName>
</protein>
<feature type="domain" description="HTH araC/xylS-type" evidence="3">
    <location>
        <begin position="209"/>
        <end position="307"/>
    </location>
</feature>
<organism evidence="4 5">
    <name type="scientific">Paenibacillus flagellatus</name>
    <dbReference type="NCBI Taxonomy" id="2211139"/>
    <lineage>
        <taxon>Bacteria</taxon>
        <taxon>Bacillati</taxon>
        <taxon>Bacillota</taxon>
        <taxon>Bacilli</taxon>
        <taxon>Bacillales</taxon>
        <taxon>Paenibacillaceae</taxon>
        <taxon>Paenibacillus</taxon>
    </lineage>
</organism>
<dbReference type="AlphaFoldDB" id="A0A2V5KQ88"/>
<dbReference type="PROSITE" id="PS01124">
    <property type="entry name" value="HTH_ARAC_FAMILY_2"/>
    <property type="match status" value="1"/>
</dbReference>
<dbReference type="OrthoDB" id="34150at2"/>
<dbReference type="InterPro" id="IPR009057">
    <property type="entry name" value="Homeodomain-like_sf"/>
</dbReference>
<keyword evidence="2" id="KW-0804">Transcription</keyword>
<keyword evidence="1" id="KW-0805">Transcription regulation</keyword>
<accession>A0A2V5KQ88</accession>
<dbReference type="GO" id="GO:0003700">
    <property type="term" value="F:DNA-binding transcription factor activity"/>
    <property type="evidence" value="ECO:0007669"/>
    <property type="project" value="InterPro"/>
</dbReference>